<organism evidence="11 12">
    <name type="scientific">Tilletia horrida</name>
    <dbReference type="NCBI Taxonomy" id="155126"/>
    <lineage>
        <taxon>Eukaryota</taxon>
        <taxon>Fungi</taxon>
        <taxon>Dikarya</taxon>
        <taxon>Basidiomycota</taxon>
        <taxon>Ustilaginomycotina</taxon>
        <taxon>Exobasidiomycetes</taxon>
        <taxon>Tilletiales</taxon>
        <taxon>Tilletiaceae</taxon>
        <taxon>Tilletia</taxon>
    </lineage>
</organism>
<keyword evidence="12" id="KW-1185">Reference proteome</keyword>
<dbReference type="CDD" id="cd00200">
    <property type="entry name" value="WD40"/>
    <property type="match status" value="1"/>
</dbReference>
<keyword evidence="4" id="KW-0677">Repeat</keyword>
<evidence type="ECO:0000313" key="11">
    <source>
        <dbReference type="EMBL" id="KAK0548328.1"/>
    </source>
</evidence>
<dbReference type="PROSITE" id="PS50294">
    <property type="entry name" value="WD_REPEATS_REGION"/>
    <property type="match status" value="4"/>
</dbReference>
<evidence type="ECO:0000256" key="8">
    <source>
        <dbReference type="PROSITE-ProRule" id="PRU00221"/>
    </source>
</evidence>
<evidence type="ECO:0000256" key="7">
    <source>
        <dbReference type="ARBA" id="ARBA00023242"/>
    </source>
</evidence>
<feature type="domain" description="TFIID subunit TAF5 NTD2" evidence="10">
    <location>
        <begin position="113"/>
        <end position="232"/>
    </location>
</feature>
<sequence>MSSTVGGGGASGGAPTGSPLTSTGAAGFSESHLQAVLEYLQRRGFTQTEQALRAEVTGSGSGSSSNNNNTISIAELVSSAAPSSSRSRPAGEDDSLLLAQAEPSSEEEAIRLDPTDRARGFGMLKAWCEDSLDIYRAELCGILPPLFVHVYLDLISTSSAGIGAASAFFKAHASTFLPTYLPLLTSLRAISLPNHVATDPLAQRFRTERYIVKMTQAVFSLFLSWLTDNSTAAMAASNHPTASTAGVGAGTSADAGADGPLVRGRDAMLKIINERCRIQLLKKSRNDIDSASLEEGSGLTSAISSTLEPTARSQRSTFHPSLHVAAVSHNDAVSDYNSRSAGQLKLGTQLPRSAELEEEVRRELREEARRVRAAELVREHQHLILQRRKRQRISAGEGGEDAMQGLSMGTENLEGDEQFAQLAKREIALAAANADVRLDVGTSAGPSASSAASGAQGGGGSVLARSSNVLNPTEDDLLPRPATFRTVDIMREVSRIKDARRAITFGTSPSALSVTVNNANAGANAPNGASSGGTTTTATGRLLTATAGTDVPAQGYLTGVRDPIFNGLGEAGAQAARTAILPSICAYTLHDAEDGLTCAEFSEDGPTLMAAGFEESYVQIWNLKGEPLRGLRSDFALSQIKDRDSLRKFRQRSVTSTRKLIGHSGPVYGLSFDPISGSSAPPRHLLSSSADGTARLWSLDTFSALVSYRGHQHPVWDVQWSPLGIYFATVSADKTARLWSTERINPLRIYAGHLSDVDCLDFHPNTLYLATGSSDRTSRLWDVQRGACVRLFIGHTAPISTVKISPCGRYLATAASGHGSFAGSPPSSLLNGPAGTGSDTSISLWDLGSGRRIKKMWGHTAPVHSLDFSSDGAMLVSSAADWTVRCWDVRGAGGARKPASANAMGPTANGVTPGAGMADLPNGVNDPITAAAAATAAGGAGAGGASGAGSLALAIANADNIGANTSFAHLNSSIDCLATFHTKRTPMAKIQFTKRNLCLAAGAVQL</sequence>
<comment type="similarity">
    <text evidence="2">Belongs to the WD repeat TAF5 family.</text>
</comment>
<evidence type="ECO:0000256" key="4">
    <source>
        <dbReference type="ARBA" id="ARBA00022737"/>
    </source>
</evidence>
<evidence type="ECO:0000256" key="5">
    <source>
        <dbReference type="ARBA" id="ARBA00023015"/>
    </source>
</evidence>
<dbReference type="Gene3D" id="1.25.40.500">
    <property type="entry name" value="TFIID subunit TAF5, NTD2 domain"/>
    <property type="match status" value="1"/>
</dbReference>
<comment type="caution">
    <text evidence="11">The sequence shown here is derived from an EMBL/GenBank/DDBJ whole genome shotgun (WGS) entry which is preliminary data.</text>
</comment>
<evidence type="ECO:0000259" key="10">
    <source>
        <dbReference type="Pfam" id="PF04494"/>
    </source>
</evidence>
<evidence type="ECO:0000256" key="6">
    <source>
        <dbReference type="ARBA" id="ARBA00023163"/>
    </source>
</evidence>
<reference evidence="11" key="1">
    <citation type="journal article" date="2023" name="PhytoFront">
        <title>Draft Genome Resources of Seven Strains of Tilletia horrida, Causal Agent of Kernel Smut of Rice.</title>
        <authorList>
            <person name="Khanal S."/>
            <person name="Antony Babu S."/>
            <person name="Zhou X.G."/>
        </authorList>
    </citation>
    <scope>NUCLEOTIDE SEQUENCE</scope>
    <source>
        <strain evidence="11">TX6</strain>
    </source>
</reference>
<dbReference type="PANTHER" id="PTHR19879">
    <property type="entry name" value="TRANSCRIPTION INITIATION FACTOR TFIID"/>
    <property type="match status" value="1"/>
</dbReference>
<dbReference type="GO" id="GO:0005669">
    <property type="term" value="C:transcription factor TFIID complex"/>
    <property type="evidence" value="ECO:0007669"/>
    <property type="project" value="TreeGrafter"/>
</dbReference>
<dbReference type="Pfam" id="PF00400">
    <property type="entry name" value="WD40"/>
    <property type="match status" value="5"/>
</dbReference>
<feature type="compositionally biased region" description="Gly residues" evidence="9">
    <location>
        <begin position="1"/>
        <end position="15"/>
    </location>
</feature>
<dbReference type="SUPFAM" id="SSF50978">
    <property type="entry name" value="WD40 repeat-like"/>
    <property type="match status" value="1"/>
</dbReference>
<dbReference type="GO" id="GO:0016251">
    <property type="term" value="F:RNA polymerase II general transcription initiation factor activity"/>
    <property type="evidence" value="ECO:0007669"/>
    <property type="project" value="TreeGrafter"/>
</dbReference>
<dbReference type="PANTHER" id="PTHR19879:SF1">
    <property type="entry name" value="CANNONBALL-RELATED"/>
    <property type="match status" value="1"/>
</dbReference>
<keyword evidence="7" id="KW-0539">Nucleus</keyword>
<dbReference type="PROSITE" id="PS50896">
    <property type="entry name" value="LISH"/>
    <property type="match status" value="1"/>
</dbReference>
<dbReference type="SUPFAM" id="SSF160897">
    <property type="entry name" value="Taf5 N-terminal domain-like"/>
    <property type="match status" value="1"/>
</dbReference>
<dbReference type="SMART" id="SM00320">
    <property type="entry name" value="WD40"/>
    <property type="match status" value="6"/>
</dbReference>
<evidence type="ECO:0000256" key="9">
    <source>
        <dbReference type="SAM" id="MobiDB-lite"/>
    </source>
</evidence>
<dbReference type="PRINTS" id="PR00320">
    <property type="entry name" value="GPROTEINBRPT"/>
</dbReference>
<accession>A0AAN6JWV4</accession>
<comment type="subcellular location">
    <subcellularLocation>
        <location evidence="1">Nucleus</location>
    </subcellularLocation>
</comment>
<dbReference type="InterPro" id="IPR036322">
    <property type="entry name" value="WD40_repeat_dom_sf"/>
</dbReference>
<evidence type="ECO:0000256" key="3">
    <source>
        <dbReference type="ARBA" id="ARBA00022574"/>
    </source>
</evidence>
<dbReference type="PROSITE" id="PS50082">
    <property type="entry name" value="WD_REPEATS_2"/>
    <property type="match status" value="4"/>
</dbReference>
<proteinExistence type="inferred from homology"/>
<dbReference type="GO" id="GO:0006367">
    <property type="term" value="P:transcription initiation at RNA polymerase II promoter"/>
    <property type="evidence" value="ECO:0007669"/>
    <property type="project" value="TreeGrafter"/>
</dbReference>
<dbReference type="Gene3D" id="2.130.10.10">
    <property type="entry name" value="YVTN repeat-like/Quinoprotein amine dehydrogenase"/>
    <property type="match status" value="3"/>
</dbReference>
<dbReference type="InterPro" id="IPR037264">
    <property type="entry name" value="TFIID_NTD2_sf"/>
</dbReference>
<dbReference type="InterPro" id="IPR015943">
    <property type="entry name" value="WD40/YVTN_repeat-like_dom_sf"/>
</dbReference>
<feature type="region of interest" description="Disordered" evidence="9">
    <location>
        <begin position="443"/>
        <end position="479"/>
    </location>
</feature>
<keyword evidence="5" id="KW-0805">Transcription regulation</keyword>
<gene>
    <name evidence="11" type="primary">TAF5</name>
    <name evidence="11" type="ORF">OC846_004514</name>
</gene>
<dbReference type="EMBL" id="JAPDMZ010000138">
    <property type="protein sequence ID" value="KAK0548328.1"/>
    <property type="molecule type" value="Genomic_DNA"/>
</dbReference>
<dbReference type="CDD" id="cd08044">
    <property type="entry name" value="TAF5_NTD2"/>
    <property type="match status" value="1"/>
</dbReference>
<dbReference type="PROSITE" id="PS00678">
    <property type="entry name" value="WD_REPEATS_1"/>
    <property type="match status" value="1"/>
</dbReference>
<dbReference type="AlphaFoldDB" id="A0AAN6JWV4"/>
<dbReference type="Pfam" id="PF04494">
    <property type="entry name" value="TFIID_NTD2"/>
    <property type="match status" value="1"/>
</dbReference>
<keyword evidence="6" id="KW-0804">Transcription</keyword>
<feature type="repeat" description="WD" evidence="8">
    <location>
        <begin position="660"/>
        <end position="707"/>
    </location>
</feature>
<dbReference type="InterPro" id="IPR020472">
    <property type="entry name" value="WD40_PAC1"/>
</dbReference>
<evidence type="ECO:0000313" key="12">
    <source>
        <dbReference type="Proteomes" id="UP001176517"/>
    </source>
</evidence>
<dbReference type="InterPro" id="IPR007582">
    <property type="entry name" value="TFIID_NTD2"/>
</dbReference>
<dbReference type="InterPro" id="IPR019775">
    <property type="entry name" value="WD40_repeat_CS"/>
</dbReference>
<protein>
    <submittedName>
        <fullName evidence="11">Transcription initiation factor TFIID subunit 5</fullName>
    </submittedName>
</protein>
<dbReference type="InterPro" id="IPR001680">
    <property type="entry name" value="WD40_rpt"/>
</dbReference>
<keyword evidence="3 8" id="KW-0853">WD repeat</keyword>
<feature type="repeat" description="WD" evidence="8">
    <location>
        <begin position="708"/>
        <end position="749"/>
    </location>
</feature>
<dbReference type="InterPro" id="IPR006594">
    <property type="entry name" value="LisH"/>
</dbReference>
<evidence type="ECO:0000256" key="2">
    <source>
        <dbReference type="ARBA" id="ARBA00009435"/>
    </source>
</evidence>
<feature type="repeat" description="WD" evidence="8">
    <location>
        <begin position="856"/>
        <end position="890"/>
    </location>
</feature>
<feature type="repeat" description="WD" evidence="8">
    <location>
        <begin position="750"/>
        <end position="791"/>
    </location>
</feature>
<feature type="compositionally biased region" description="Low complexity" evidence="9">
    <location>
        <begin position="443"/>
        <end position="454"/>
    </location>
</feature>
<name>A0AAN6JWV4_9BASI</name>
<evidence type="ECO:0000256" key="1">
    <source>
        <dbReference type="ARBA" id="ARBA00004123"/>
    </source>
</evidence>
<feature type="region of interest" description="Disordered" evidence="9">
    <location>
        <begin position="1"/>
        <end position="26"/>
    </location>
</feature>
<dbReference type="Proteomes" id="UP001176517">
    <property type="component" value="Unassembled WGS sequence"/>
</dbReference>